<gene>
    <name evidence="1" type="ORF">OIU74_004519</name>
</gene>
<accession>A0A9Q0ZMD2</accession>
<dbReference type="InterPro" id="IPR039638">
    <property type="entry name" value="MED33A/B"/>
</dbReference>
<dbReference type="PANTHER" id="PTHR33739">
    <property type="entry name" value="OS07G0681500 PROTEIN"/>
    <property type="match status" value="1"/>
</dbReference>
<sequence>MEMEKTRGGESEETERRKLILLEKVKECLSQKPDQRREESPILWAMDVVKCLKSLKMEMPSPDLAEILVSHLCFDNNNASIWKFLQQALSVRLLSPLHVLSLLSSRVIPNRRSQPEAYRLFLELFSRYAFSLDTAVDDACRDKIINSVDSALQLSRTYEVRLSELGQLLVLFFFTVFVGLIDSTFDDMGLQIKSSDIQEGPFGVDNFQDMDMDSRGNFSAERNEHRELLRKKNTNMAMEVLAKLMESRKAVVLLRLVRLNMYDTSYTPPPPLLFS</sequence>
<proteinExistence type="predicted"/>
<dbReference type="PANTHER" id="PTHR33739:SF3">
    <property type="entry name" value="OS07G0681500 PROTEIN"/>
    <property type="match status" value="1"/>
</dbReference>
<dbReference type="GO" id="GO:0016592">
    <property type="term" value="C:mediator complex"/>
    <property type="evidence" value="ECO:0007669"/>
    <property type="project" value="InterPro"/>
</dbReference>
<reference evidence="1" key="1">
    <citation type="submission" date="2022-11" db="EMBL/GenBank/DDBJ databases">
        <authorList>
            <person name="Hyden B.L."/>
            <person name="Feng K."/>
            <person name="Yates T."/>
            <person name="Jawdy S."/>
            <person name="Smart L.B."/>
            <person name="Muchero W."/>
        </authorList>
    </citation>
    <scope>NUCLEOTIDE SEQUENCE</scope>
    <source>
        <tissue evidence="1">Shoot tip</tissue>
    </source>
</reference>
<protein>
    <submittedName>
        <fullName evidence="1">Uncharacterized protein</fullName>
    </submittedName>
</protein>
<reference evidence="1" key="2">
    <citation type="journal article" date="2023" name="Int. J. Mol. Sci.">
        <title>De Novo Assembly and Annotation of 11 Diverse Shrub Willow (Salix) Genomes Reveals Novel Gene Organization in Sex-Linked Regions.</title>
        <authorList>
            <person name="Hyden B."/>
            <person name="Feng K."/>
            <person name="Yates T.B."/>
            <person name="Jawdy S."/>
            <person name="Cereghino C."/>
            <person name="Smart L.B."/>
            <person name="Muchero W."/>
        </authorList>
    </citation>
    <scope>NUCLEOTIDE SEQUENCE</scope>
    <source>
        <tissue evidence="1">Shoot tip</tissue>
    </source>
</reference>
<dbReference type="GO" id="GO:2000762">
    <property type="term" value="P:regulation of phenylpropanoid metabolic process"/>
    <property type="evidence" value="ECO:0007669"/>
    <property type="project" value="InterPro"/>
</dbReference>
<evidence type="ECO:0000313" key="2">
    <source>
        <dbReference type="Proteomes" id="UP001151752"/>
    </source>
</evidence>
<keyword evidence="2" id="KW-1185">Reference proteome</keyword>
<name>A0A9Q0ZMD2_9ROSI</name>
<dbReference type="Proteomes" id="UP001151752">
    <property type="component" value="Chromosome 4"/>
</dbReference>
<organism evidence="1 2">
    <name type="scientific">Salix koriyanagi</name>
    <dbReference type="NCBI Taxonomy" id="2511006"/>
    <lineage>
        <taxon>Eukaryota</taxon>
        <taxon>Viridiplantae</taxon>
        <taxon>Streptophyta</taxon>
        <taxon>Embryophyta</taxon>
        <taxon>Tracheophyta</taxon>
        <taxon>Spermatophyta</taxon>
        <taxon>Magnoliopsida</taxon>
        <taxon>eudicotyledons</taxon>
        <taxon>Gunneridae</taxon>
        <taxon>Pentapetalae</taxon>
        <taxon>rosids</taxon>
        <taxon>fabids</taxon>
        <taxon>Malpighiales</taxon>
        <taxon>Salicaceae</taxon>
        <taxon>Saliceae</taxon>
        <taxon>Salix</taxon>
    </lineage>
</organism>
<comment type="caution">
    <text evidence="1">The sequence shown here is derived from an EMBL/GenBank/DDBJ whole genome shotgun (WGS) entry which is preliminary data.</text>
</comment>
<evidence type="ECO:0000313" key="1">
    <source>
        <dbReference type="EMBL" id="KAJ6739769.1"/>
    </source>
</evidence>
<dbReference type="AlphaFoldDB" id="A0A9Q0ZMD2"/>
<dbReference type="EMBL" id="JAPFFM010000010">
    <property type="protein sequence ID" value="KAJ6739769.1"/>
    <property type="molecule type" value="Genomic_DNA"/>
</dbReference>